<dbReference type="Gene3D" id="1.20.5.190">
    <property type="match status" value="1"/>
</dbReference>
<dbReference type="CDD" id="cd21274">
    <property type="entry name" value="CH_IQGAP1"/>
    <property type="match status" value="1"/>
</dbReference>
<evidence type="ECO:0000256" key="1">
    <source>
        <dbReference type="SAM" id="Coils"/>
    </source>
</evidence>
<dbReference type="PANTHER" id="PTHR14149">
    <property type="entry name" value="RAS GTPASE-ACTIVATING PROTEIN WITH IQ MOTIF"/>
    <property type="match status" value="1"/>
</dbReference>
<dbReference type="PROSITE" id="PS00509">
    <property type="entry name" value="RAS_GTPASE_ACTIV_1"/>
    <property type="match status" value="1"/>
</dbReference>
<dbReference type="GO" id="GO:0043410">
    <property type="term" value="P:positive regulation of MAPK cascade"/>
    <property type="evidence" value="ECO:0007669"/>
    <property type="project" value="Ensembl"/>
</dbReference>
<dbReference type="Gene3D" id="1.10.418.10">
    <property type="entry name" value="Calponin-like domain"/>
    <property type="match status" value="1"/>
</dbReference>
<dbReference type="InterPro" id="IPR027417">
    <property type="entry name" value="P-loop_NTPase"/>
</dbReference>
<dbReference type="Gene3D" id="2.20.70.10">
    <property type="match status" value="1"/>
</dbReference>
<dbReference type="FunFam" id="1.20.5.190:FF:000005">
    <property type="entry name" value="IQ motif containing GTPase activating protein 1"/>
    <property type="match status" value="1"/>
</dbReference>
<evidence type="ECO:0000313" key="6">
    <source>
        <dbReference type="Proteomes" id="UP000472274"/>
    </source>
</evidence>
<dbReference type="GO" id="GO:0071277">
    <property type="term" value="P:cellular response to calcium ion"/>
    <property type="evidence" value="ECO:0007669"/>
    <property type="project" value="Ensembl"/>
</dbReference>
<dbReference type="FunFam" id="4.10.270.10:FF:000003">
    <property type="entry name" value="IQ motif containing GTPase activating protein 1"/>
    <property type="match status" value="1"/>
</dbReference>
<dbReference type="InterPro" id="IPR001936">
    <property type="entry name" value="RasGAP_dom"/>
</dbReference>
<dbReference type="InParanoid" id="A0A674ID00"/>
<dbReference type="GO" id="GO:0019904">
    <property type="term" value="F:protein domain specific binding"/>
    <property type="evidence" value="ECO:0007669"/>
    <property type="project" value="Ensembl"/>
</dbReference>
<dbReference type="Proteomes" id="UP000472274">
    <property type="component" value="Unplaced"/>
</dbReference>
<dbReference type="GO" id="GO:1990138">
    <property type="term" value="P:neuron projection extension"/>
    <property type="evidence" value="ECO:0007669"/>
    <property type="project" value="Ensembl"/>
</dbReference>
<dbReference type="GO" id="GO:0005516">
    <property type="term" value="F:calmodulin binding"/>
    <property type="evidence" value="ECO:0007669"/>
    <property type="project" value="Ensembl"/>
</dbReference>
<organism evidence="5 6">
    <name type="scientific">Terrapene triunguis</name>
    <name type="common">Three-toed box turtle</name>
    <dbReference type="NCBI Taxonomy" id="2587831"/>
    <lineage>
        <taxon>Eukaryota</taxon>
        <taxon>Metazoa</taxon>
        <taxon>Chordata</taxon>
        <taxon>Craniata</taxon>
        <taxon>Vertebrata</taxon>
        <taxon>Euteleostomi</taxon>
        <taxon>Archelosauria</taxon>
        <taxon>Testudinata</taxon>
        <taxon>Testudines</taxon>
        <taxon>Cryptodira</taxon>
        <taxon>Durocryptodira</taxon>
        <taxon>Testudinoidea</taxon>
        <taxon>Emydidae</taxon>
        <taxon>Terrapene</taxon>
    </lineage>
</organism>
<dbReference type="InterPro" id="IPR000593">
    <property type="entry name" value="RasGAP_C"/>
</dbReference>
<dbReference type="SMART" id="SM00323">
    <property type="entry name" value="RasGAP"/>
    <property type="match status" value="1"/>
</dbReference>
<feature type="domain" description="Calponin-homology (CH)" evidence="4">
    <location>
        <begin position="67"/>
        <end position="182"/>
    </location>
</feature>
<dbReference type="PROSITE" id="PS50096">
    <property type="entry name" value="IQ"/>
    <property type="match status" value="4"/>
</dbReference>
<dbReference type="PROSITE" id="PS50018">
    <property type="entry name" value="RAS_GTPASE_ACTIV_2"/>
    <property type="match status" value="1"/>
</dbReference>
<dbReference type="GO" id="GO:0016324">
    <property type="term" value="C:apical plasma membrane"/>
    <property type="evidence" value="ECO:0007669"/>
    <property type="project" value="Ensembl"/>
</dbReference>
<dbReference type="Gene3D" id="1.10.506.10">
    <property type="entry name" value="GTPase Activation - p120gap, domain 1"/>
    <property type="match status" value="2"/>
</dbReference>
<gene>
    <name evidence="5" type="primary">IQGAP1</name>
</gene>
<dbReference type="GO" id="GO:0044548">
    <property type="term" value="F:S100 protein binding"/>
    <property type="evidence" value="ECO:0007669"/>
    <property type="project" value="Ensembl"/>
</dbReference>
<dbReference type="GO" id="GO:0005634">
    <property type="term" value="C:nucleus"/>
    <property type="evidence" value="ECO:0007669"/>
    <property type="project" value="Ensembl"/>
</dbReference>
<dbReference type="FunFam" id="1.10.418.10:FF:000013">
    <property type="entry name" value="IQ motif containing GTPase activating protein 1"/>
    <property type="match status" value="1"/>
</dbReference>
<dbReference type="SMART" id="SM00015">
    <property type="entry name" value="IQ"/>
    <property type="match status" value="4"/>
</dbReference>
<dbReference type="GO" id="GO:0051015">
    <property type="term" value="F:actin filament binding"/>
    <property type="evidence" value="ECO:0007669"/>
    <property type="project" value="TreeGrafter"/>
</dbReference>
<dbReference type="InterPro" id="IPR036872">
    <property type="entry name" value="CH_dom_sf"/>
</dbReference>
<evidence type="ECO:0000259" key="2">
    <source>
        <dbReference type="PROSITE" id="PS50018"/>
    </source>
</evidence>
<dbReference type="GO" id="GO:0036464">
    <property type="term" value="C:cytoplasmic ribonucleoprotein granule"/>
    <property type="evidence" value="ECO:0007669"/>
    <property type="project" value="Ensembl"/>
</dbReference>
<dbReference type="SMART" id="SM00033">
    <property type="entry name" value="CH"/>
    <property type="match status" value="1"/>
</dbReference>
<dbReference type="SUPFAM" id="SSF47576">
    <property type="entry name" value="Calponin-homology domain, CH-domain"/>
    <property type="match status" value="1"/>
</dbReference>
<dbReference type="PROSITE" id="PS50020">
    <property type="entry name" value="WW_DOMAIN_2"/>
    <property type="match status" value="1"/>
</dbReference>
<dbReference type="GO" id="GO:0005874">
    <property type="term" value="C:microtubule"/>
    <property type="evidence" value="ECO:0007669"/>
    <property type="project" value="Ensembl"/>
</dbReference>
<dbReference type="GO" id="GO:0005078">
    <property type="term" value="F:MAP-kinase scaffold activity"/>
    <property type="evidence" value="ECO:0007669"/>
    <property type="project" value="Ensembl"/>
</dbReference>
<protein>
    <submittedName>
        <fullName evidence="5">IQ motif containing GTPase activating protein 1</fullName>
    </submittedName>
</protein>
<dbReference type="GO" id="GO:0019903">
    <property type="term" value="F:protein phosphatase binding"/>
    <property type="evidence" value="ECO:0007669"/>
    <property type="project" value="Ensembl"/>
</dbReference>
<evidence type="ECO:0000313" key="5">
    <source>
        <dbReference type="Ensembl" id="ENSTMTP00000005667.1"/>
    </source>
</evidence>
<proteinExistence type="predicted"/>
<dbReference type="Pfam" id="PF00307">
    <property type="entry name" value="CH"/>
    <property type="match status" value="1"/>
</dbReference>
<dbReference type="PROSITE" id="PS50021">
    <property type="entry name" value="CH"/>
    <property type="match status" value="1"/>
</dbReference>
<accession>A0A674ID00</accession>
<reference evidence="5" key="1">
    <citation type="submission" date="2025-08" db="UniProtKB">
        <authorList>
            <consortium name="Ensembl"/>
        </authorList>
    </citation>
    <scope>IDENTIFICATION</scope>
</reference>
<reference evidence="5" key="2">
    <citation type="submission" date="2025-09" db="UniProtKB">
        <authorList>
            <consortium name="Ensembl"/>
        </authorList>
    </citation>
    <scope>IDENTIFICATION</scope>
</reference>
<dbReference type="GO" id="GO:0071364">
    <property type="term" value="P:cellular response to epidermal growth factor stimulus"/>
    <property type="evidence" value="ECO:0007669"/>
    <property type="project" value="Ensembl"/>
</dbReference>
<dbReference type="GO" id="GO:0007346">
    <property type="term" value="P:regulation of mitotic cell cycle"/>
    <property type="evidence" value="ECO:0007669"/>
    <property type="project" value="Ensembl"/>
</dbReference>
<dbReference type="Gene3D" id="4.10.270.10">
    <property type="entry name" value="Myosin, subunit A"/>
    <property type="match status" value="1"/>
</dbReference>
<dbReference type="GO" id="GO:0005096">
    <property type="term" value="F:GTPase activator activity"/>
    <property type="evidence" value="ECO:0007669"/>
    <property type="project" value="TreeGrafter"/>
</dbReference>
<evidence type="ECO:0000259" key="3">
    <source>
        <dbReference type="PROSITE" id="PS50020"/>
    </source>
</evidence>
<name>A0A674ID00_9SAUR</name>
<dbReference type="SMART" id="SM00456">
    <property type="entry name" value="WW"/>
    <property type="match status" value="1"/>
</dbReference>
<evidence type="ECO:0000259" key="4">
    <source>
        <dbReference type="PROSITE" id="PS50021"/>
    </source>
</evidence>
<dbReference type="GO" id="GO:0030496">
    <property type="term" value="C:midbody"/>
    <property type="evidence" value="ECO:0007669"/>
    <property type="project" value="Ensembl"/>
</dbReference>
<dbReference type="SUPFAM" id="SSF143885">
    <property type="entry name" value="RGC domain-like"/>
    <property type="match status" value="1"/>
</dbReference>
<dbReference type="GeneTree" id="ENSGT00950000183076"/>
<dbReference type="Pfam" id="PF00616">
    <property type="entry name" value="RasGAP"/>
    <property type="match status" value="2"/>
</dbReference>
<dbReference type="GO" id="GO:0005509">
    <property type="term" value="F:calcium ion binding"/>
    <property type="evidence" value="ECO:0007669"/>
    <property type="project" value="Ensembl"/>
</dbReference>
<dbReference type="GO" id="GO:0009898">
    <property type="term" value="C:cytoplasmic side of plasma membrane"/>
    <property type="evidence" value="ECO:0007669"/>
    <property type="project" value="Ensembl"/>
</dbReference>
<dbReference type="PROSITE" id="PS01159">
    <property type="entry name" value="WW_DOMAIN_1"/>
    <property type="match status" value="1"/>
</dbReference>
<dbReference type="Ensembl" id="ENSTMTT00000005858.1">
    <property type="protein sequence ID" value="ENSTMTP00000005667.1"/>
    <property type="gene ID" value="ENSTMTG00000002820.1"/>
</dbReference>
<dbReference type="InterPro" id="IPR023152">
    <property type="entry name" value="RasGAP_CS"/>
</dbReference>
<dbReference type="InterPro" id="IPR000048">
    <property type="entry name" value="IQ_motif_EF-hand-BS"/>
</dbReference>
<dbReference type="GO" id="GO:0043539">
    <property type="term" value="F:protein serine/threonine kinase activator activity"/>
    <property type="evidence" value="ECO:0007669"/>
    <property type="project" value="Ensembl"/>
</dbReference>
<dbReference type="CDD" id="cd00201">
    <property type="entry name" value="WW"/>
    <property type="match status" value="1"/>
</dbReference>
<keyword evidence="1" id="KW-0175">Coiled coil</keyword>
<dbReference type="GO" id="GO:0031267">
    <property type="term" value="F:small GTPase binding"/>
    <property type="evidence" value="ECO:0007669"/>
    <property type="project" value="Ensembl"/>
</dbReference>
<dbReference type="Pfam" id="PF03836">
    <property type="entry name" value="RasGAP_C"/>
    <property type="match status" value="1"/>
</dbReference>
<feature type="domain" description="WW" evidence="3">
    <location>
        <begin position="704"/>
        <end position="737"/>
    </location>
</feature>
<dbReference type="GO" id="GO:0019901">
    <property type="term" value="F:protein kinase binding"/>
    <property type="evidence" value="ECO:0007669"/>
    <property type="project" value="Ensembl"/>
</dbReference>
<dbReference type="GO" id="GO:0005938">
    <property type="term" value="C:cell cortex"/>
    <property type="evidence" value="ECO:0007669"/>
    <property type="project" value="TreeGrafter"/>
</dbReference>
<dbReference type="SUPFAM" id="SSF48350">
    <property type="entry name" value="GTPase activation domain, GAP"/>
    <property type="match status" value="1"/>
</dbReference>
<dbReference type="InterPro" id="IPR008936">
    <property type="entry name" value="Rho_GTPase_activation_prot"/>
</dbReference>
<dbReference type="PANTHER" id="PTHR14149:SF15">
    <property type="entry name" value="RAS GTPASE-ACTIVATING-LIKE PROTEIN IQGAP1"/>
    <property type="match status" value="1"/>
</dbReference>
<dbReference type="GO" id="GO:1903479">
    <property type="term" value="P:mitotic actomyosin contractile ring assembly actin filament organization"/>
    <property type="evidence" value="ECO:0007669"/>
    <property type="project" value="TreeGrafter"/>
</dbReference>
<dbReference type="Pfam" id="PF00612">
    <property type="entry name" value="IQ"/>
    <property type="match status" value="4"/>
</dbReference>
<dbReference type="InterPro" id="IPR001715">
    <property type="entry name" value="CH_dom"/>
</dbReference>
<dbReference type="GO" id="GO:0007173">
    <property type="term" value="P:epidermal growth factor receptor signaling pathway"/>
    <property type="evidence" value="ECO:0007669"/>
    <property type="project" value="Ensembl"/>
</dbReference>
<dbReference type="GO" id="GO:0010761">
    <property type="term" value="P:fibroblast migration"/>
    <property type="evidence" value="ECO:0007669"/>
    <property type="project" value="TreeGrafter"/>
</dbReference>
<dbReference type="FunFam" id="2.20.70.10:FF:000062">
    <property type="entry name" value="IQ motif containing GTPase activating protein 1"/>
    <property type="match status" value="1"/>
</dbReference>
<dbReference type="SUPFAM" id="SSF52540">
    <property type="entry name" value="P-loop containing nucleoside triphosphate hydrolases"/>
    <property type="match status" value="1"/>
</dbReference>
<feature type="domain" description="Ras-GAP" evidence="2">
    <location>
        <begin position="1029"/>
        <end position="1205"/>
    </location>
</feature>
<dbReference type="InterPro" id="IPR001202">
    <property type="entry name" value="WW_dom"/>
</dbReference>
<dbReference type="GO" id="GO:0005547">
    <property type="term" value="F:phosphatidylinositol-3,4,5-trisphosphate binding"/>
    <property type="evidence" value="ECO:0007669"/>
    <property type="project" value="Ensembl"/>
</dbReference>
<keyword evidence="6" id="KW-1185">Reference proteome</keyword>
<feature type="coiled-coil region" evidence="1">
    <location>
        <begin position="191"/>
        <end position="218"/>
    </location>
</feature>
<dbReference type="GO" id="GO:0001726">
    <property type="term" value="C:ruffle"/>
    <property type="evidence" value="ECO:0007669"/>
    <property type="project" value="Ensembl"/>
</dbReference>
<sequence>DVLAASGSSAGPGQAGSLDCDRLAEAPQSICWLVTTAVSSFAVLDNERMTAEEMDERRHQNVAYEYLCHLEEAKRWMEACLNEDLPPTTELEEGLRNGVYLAKLGNFFSPKVVSLKKIYDREQTRYKATGLHFRHTDNVIQWLNAMAEIGLPKIFYPETTDIYDRKNMPRCIYCIHALSLYLFKLGLAPQIQDLYGKVDFTEEEISNMRSELEKYGIQMPAFSKIGGILANELSVDEAALHAAVIAINEAIDRQVPADTLLAMKNSNAMLVNLDELLASIYQDTLYRAKKDKMENAKNRTGSENSERERDVYEELLTQAEIQGNVNKVNTHSALSKIDLVLEQGDALALFEVLTSPALGLRGLQRENCDWYLKQLLSDRQQKQEAGLAGPLQKEELQSGVDAANSAAQQYQRRLGAVARINSAIQMGIAEKTVAELLNPEAQLPQVYPFAADLYQRELATLQQQSPEGNLTHPELSVAVEMLSSVALINRALDSGDVNTIWKQLSSPVTGLTNIEDENSQRYIDDLMKLKAQARTGGNEFITWNDIQSCVDRVNIVVHEEHERILAIGLINEALDEGDTRKTLQALQIPAAKLEGVTPKVAQHYQDTLIRAKREKAQDTQDETAVLWLDEIQDGIHRSNRDTEEAQKFSLGILAINEAVVHGDVGQTLSALRSPDVGLYGVTPECDETYQRDLAEAKREKMAAGDNGSEWVKHWVKGGYYYYHNLQTREGRWDEPSGFVQNNTQLSREEIQSSISGVTAAYNREQLWLANENLITRLQACCRGYLVRQEFNSRMNFLKKQVPAITCIQSQWRGYKQRKEYQDRLEYLRAHKDQVVKIQSMTRMYQARKRYRDRLQYFRDHINDIVKIQAFIRANKARDDYKTLISAEDPPMAVVRKFVHLLDQSDQDFQEELDLMKLREEVVTLIRSNQQLENDLNLMDIKIGLLVKNKITLQDVVSHSKKLTKKNKEQLSDMMMLNKQRGGLKALSKEKREKLEAYQHLFYLLQTNPTYLAKLIFQMPQNKSTKFMDSVIFTLYNYASNQREEYLLLRLFQTALQEEIKSKVDQIHEIVTGNPTVIKMVVSFNRGARGQNAMRQILAPVVKEIMDDKSLNIKTDPVDIYKSWVNQMESQTGEARCGNSYYFAFLLLSCLTLSIIGNLLYYRYMNPAIVAPDAFDIIDLSAGGQLTTDQRRNLGSIAKMLQHAASNKMFMGDNAHLSIINEYLSQSYQKFRRFFQAACEVPELQDKFNVDEYSDLVTLTKPVIYISIGEIINTHTLLLDHQDAIAPEHNDPIHELLDDLGEVPTIESLIGEGSGNINDPNKEMLAKTEVSLTLTNKFDVPGDENAEMDARTILLNTKRLIVDVIRFQPGETLTEILETPATQEQEAEHQRAMQRRAIRDAKTPDKMKKSKSVKEDSNLNLQEKKEKIKIGLKKLSELGTVNPKNKYQELINDIAKDIRNQRRYRQRRKAELVKLQQTYSALNSKATFYEEQVDYYKSYIKTCLDNLASKGKVSKKPREMKGKKSKKISLKYTAARLHEKGVLLEIEDLQVNQFKNVIFEINPTEEVGDFEVKAKFMGVQMETFMLHYQDLLQLQYEGVAVMKLFDRAKVNVNLLIFLLNKKFYGK</sequence>